<name>V3ZMR1_LOTGI</name>
<dbReference type="RefSeq" id="XP_009063843.1">
    <property type="nucleotide sequence ID" value="XM_009065595.1"/>
</dbReference>
<dbReference type="OMA" id="CNAYLID"/>
<keyword evidence="2" id="KW-1185">Reference proteome</keyword>
<organism evidence="1 2">
    <name type="scientific">Lottia gigantea</name>
    <name type="common">Giant owl limpet</name>
    <dbReference type="NCBI Taxonomy" id="225164"/>
    <lineage>
        <taxon>Eukaryota</taxon>
        <taxon>Metazoa</taxon>
        <taxon>Spiralia</taxon>
        <taxon>Lophotrochozoa</taxon>
        <taxon>Mollusca</taxon>
        <taxon>Gastropoda</taxon>
        <taxon>Patellogastropoda</taxon>
        <taxon>Lottioidea</taxon>
        <taxon>Lottiidae</taxon>
        <taxon>Lottia</taxon>
    </lineage>
</organism>
<dbReference type="OrthoDB" id="1926167at2759"/>
<evidence type="ECO:0000313" key="1">
    <source>
        <dbReference type="EMBL" id="ESO85602.1"/>
    </source>
</evidence>
<dbReference type="GeneID" id="20236576"/>
<proteinExistence type="predicted"/>
<dbReference type="EMBL" id="KB203274">
    <property type="protein sequence ID" value="ESO85602.1"/>
    <property type="molecule type" value="Genomic_DNA"/>
</dbReference>
<dbReference type="HOGENOM" id="CLU_1322240_0_0_1"/>
<dbReference type="CTD" id="20236576"/>
<evidence type="ECO:0008006" key="3">
    <source>
        <dbReference type="Google" id="ProtNLM"/>
    </source>
</evidence>
<accession>V3ZMR1</accession>
<dbReference type="AlphaFoldDB" id="V3ZMR1"/>
<gene>
    <name evidence="1" type="ORF">LOTGIDRAFT_155090</name>
</gene>
<reference evidence="1 2" key="1">
    <citation type="journal article" date="2013" name="Nature">
        <title>Insights into bilaterian evolution from three spiralian genomes.</title>
        <authorList>
            <person name="Simakov O."/>
            <person name="Marletaz F."/>
            <person name="Cho S.J."/>
            <person name="Edsinger-Gonzales E."/>
            <person name="Havlak P."/>
            <person name="Hellsten U."/>
            <person name="Kuo D.H."/>
            <person name="Larsson T."/>
            <person name="Lv J."/>
            <person name="Arendt D."/>
            <person name="Savage R."/>
            <person name="Osoegawa K."/>
            <person name="de Jong P."/>
            <person name="Grimwood J."/>
            <person name="Chapman J.A."/>
            <person name="Shapiro H."/>
            <person name="Aerts A."/>
            <person name="Otillar R.P."/>
            <person name="Terry A.Y."/>
            <person name="Boore J.L."/>
            <person name="Grigoriev I.V."/>
            <person name="Lindberg D.R."/>
            <person name="Seaver E.C."/>
            <person name="Weisblat D.A."/>
            <person name="Putnam N.H."/>
            <person name="Rokhsar D.S."/>
        </authorList>
    </citation>
    <scope>NUCLEOTIDE SEQUENCE [LARGE SCALE GENOMIC DNA]</scope>
</reference>
<dbReference type="KEGG" id="lgi:LOTGIDRAFT_155090"/>
<protein>
    <recommendedName>
        <fullName evidence="3">Helicase superfamily 3 single-stranded DNA/RNA virus domain-containing protein</fullName>
    </recommendedName>
</protein>
<dbReference type="Proteomes" id="UP000030746">
    <property type="component" value="Unassembled WGS sequence"/>
</dbReference>
<sequence length="255" mass="30284">MNFQRFKQLWTSQGFPKYDDIQSVKSIHNTVRYITKEDHKAILDHIDMDLVSLPCKAWVTAQRYYKMKNLPANSDPYCNLPPHQKKSFMEIYEEYAKQNVEDDVKEMYKEEKLRRWQRACIRILKETEDREIVWIFDKDGGAGKTYLCKHLNAVEGAAIFQNGNSKDISYAYNGESIVCFNYTKEDEKFVNYAILENLKDGYLFSAKYDSKTKHFKSPKVVCMANFMPDETKMSADRYWNFQLMKKEDEYKMIIC</sequence>
<evidence type="ECO:0000313" key="2">
    <source>
        <dbReference type="Proteomes" id="UP000030746"/>
    </source>
</evidence>